<evidence type="ECO:0000256" key="1">
    <source>
        <dbReference type="PROSITE-ProRule" id="PRU00703"/>
    </source>
</evidence>
<dbReference type="Gene3D" id="3.10.580.10">
    <property type="entry name" value="CBS-domain"/>
    <property type="match status" value="1"/>
</dbReference>
<dbReference type="PANTHER" id="PTHR43773:SF1">
    <property type="entry name" value="MAGNESIUM TRANSPORTER MGTE"/>
    <property type="match status" value="1"/>
</dbReference>
<dbReference type="Gene3D" id="1.25.60.10">
    <property type="entry name" value="MgtE N-terminal domain-like"/>
    <property type="match status" value="1"/>
</dbReference>
<dbReference type="InterPro" id="IPR046342">
    <property type="entry name" value="CBS_dom_sf"/>
</dbReference>
<dbReference type="Proteomes" id="UP001595816">
    <property type="component" value="Unassembled WGS sequence"/>
</dbReference>
<dbReference type="SUPFAM" id="SSF54631">
    <property type="entry name" value="CBS-domain pair"/>
    <property type="match status" value="1"/>
</dbReference>
<proteinExistence type="predicted"/>
<dbReference type="PANTHER" id="PTHR43773">
    <property type="entry name" value="MAGNESIUM TRANSPORTER MGTE"/>
    <property type="match status" value="1"/>
</dbReference>
<dbReference type="InterPro" id="IPR038076">
    <property type="entry name" value="MgtE_N_sf"/>
</dbReference>
<evidence type="ECO:0000313" key="3">
    <source>
        <dbReference type="EMBL" id="MFC4129749.1"/>
    </source>
</evidence>
<evidence type="ECO:0000313" key="4">
    <source>
        <dbReference type="Proteomes" id="UP001595816"/>
    </source>
</evidence>
<dbReference type="InterPro" id="IPR011033">
    <property type="entry name" value="PRC_barrel-like_sf"/>
</dbReference>
<dbReference type="SUPFAM" id="SSF50346">
    <property type="entry name" value="PRC-barrel domain"/>
    <property type="match status" value="1"/>
</dbReference>
<dbReference type="SUPFAM" id="SSF158791">
    <property type="entry name" value="MgtE N-terminal domain-like"/>
    <property type="match status" value="1"/>
</dbReference>
<dbReference type="InterPro" id="IPR058838">
    <property type="entry name" value="SH3_actinomycetes"/>
</dbReference>
<dbReference type="CDD" id="cd04606">
    <property type="entry name" value="CBS_pair_Mg_transporter"/>
    <property type="match status" value="1"/>
</dbReference>
<dbReference type="SMART" id="SM00924">
    <property type="entry name" value="MgtE_N"/>
    <property type="match status" value="1"/>
</dbReference>
<keyword evidence="1" id="KW-0129">CBS domain</keyword>
<dbReference type="RefSeq" id="WP_253759967.1">
    <property type="nucleotide sequence ID" value="NZ_JAMZDZ010000001.1"/>
</dbReference>
<gene>
    <name evidence="3" type="ORF">ACFOZ4_03945</name>
</gene>
<dbReference type="Pfam" id="PF03448">
    <property type="entry name" value="MgtE_N"/>
    <property type="match status" value="1"/>
</dbReference>
<dbReference type="InterPro" id="IPR006668">
    <property type="entry name" value="Mg_transptr_MgtE_intracell_dom"/>
</dbReference>
<protein>
    <submittedName>
        <fullName evidence="3">Magnesium transporter MgtE N-terminal domain-containing protein</fullName>
    </submittedName>
</protein>
<comment type="caution">
    <text evidence="3">The sequence shown here is derived from an EMBL/GenBank/DDBJ whole genome shotgun (WGS) entry which is preliminary data.</text>
</comment>
<dbReference type="InterPro" id="IPR000644">
    <property type="entry name" value="CBS_dom"/>
</dbReference>
<organism evidence="3 4">
    <name type="scientific">Hamadaea flava</name>
    <dbReference type="NCBI Taxonomy" id="1742688"/>
    <lineage>
        <taxon>Bacteria</taxon>
        <taxon>Bacillati</taxon>
        <taxon>Actinomycetota</taxon>
        <taxon>Actinomycetes</taxon>
        <taxon>Micromonosporales</taxon>
        <taxon>Micromonosporaceae</taxon>
        <taxon>Hamadaea</taxon>
    </lineage>
</organism>
<evidence type="ECO:0000259" key="2">
    <source>
        <dbReference type="PROSITE" id="PS51371"/>
    </source>
</evidence>
<dbReference type="Pfam" id="PF00571">
    <property type="entry name" value="CBS"/>
    <property type="match status" value="2"/>
</dbReference>
<accession>A0ABV8LI55</accession>
<feature type="domain" description="CBS" evidence="2">
    <location>
        <begin position="350"/>
        <end position="407"/>
    </location>
</feature>
<dbReference type="Pfam" id="PF26205">
    <property type="entry name" value="SH3_actinomycetes"/>
    <property type="match status" value="1"/>
</dbReference>
<name>A0ABV8LI55_9ACTN</name>
<dbReference type="InterPro" id="IPR006669">
    <property type="entry name" value="MgtE_transporter"/>
</dbReference>
<dbReference type="EMBL" id="JBHSAY010000003">
    <property type="protein sequence ID" value="MFC4129749.1"/>
    <property type="molecule type" value="Genomic_DNA"/>
</dbReference>
<keyword evidence="4" id="KW-1185">Reference proteome</keyword>
<sequence length="410" mass="45271">MATTTRVYVARLAGLAVFDPNGDLVGRVRDAVARVTSQPPRVVGIVAEMPMRRRIFLPIGRVTSIDNESVMLNTGTLNLRRFEKRPGEMLVLEELLDRRVTIADRDKPATVLDVAMEPDRTGEWKLTRLAVREVTGRLSRRGQIHQVEWDEVQGLLTPVAEQGTESLLAVLEKMRPADLAHALQEMPDPRRNEVAKALDDERLADVIAELPEQDQVEIIALLDRERAADVLEEMDPDDAADLLAELPQVEQQVLLDLMEPDESASVRALMIYAEGTAGSVMTSEPVVLTPDATVAEALARVREPQVSPAVAAQVFVARAPMATPTGRYLGMVHFQRLLREPPAAMLGGIVDNDIDPLEPESTLADITRRMATYNLVAMPVVDAGDRLLGAVTVDDLLDHLLPEDWRERHG</sequence>
<reference evidence="4" key="1">
    <citation type="journal article" date="2019" name="Int. J. Syst. Evol. Microbiol.">
        <title>The Global Catalogue of Microorganisms (GCM) 10K type strain sequencing project: providing services to taxonomists for standard genome sequencing and annotation.</title>
        <authorList>
            <consortium name="The Broad Institute Genomics Platform"/>
            <consortium name="The Broad Institute Genome Sequencing Center for Infectious Disease"/>
            <person name="Wu L."/>
            <person name="Ma J."/>
        </authorList>
    </citation>
    <scope>NUCLEOTIDE SEQUENCE [LARGE SCALE GENOMIC DNA]</scope>
    <source>
        <strain evidence="4">CGMCC 4.7289</strain>
    </source>
</reference>
<dbReference type="PROSITE" id="PS51371">
    <property type="entry name" value="CBS"/>
    <property type="match status" value="1"/>
</dbReference>